<dbReference type="GO" id="GO:0005525">
    <property type="term" value="F:GTP binding"/>
    <property type="evidence" value="ECO:0007669"/>
    <property type="project" value="UniProtKB-KW"/>
</dbReference>
<evidence type="ECO:0000256" key="2">
    <source>
        <dbReference type="ARBA" id="ARBA00023134"/>
    </source>
</evidence>
<dbReference type="InterPro" id="IPR027417">
    <property type="entry name" value="P-loop_NTPase"/>
</dbReference>
<accession>J3LRH3</accession>
<organism evidence="4">
    <name type="scientific">Oryza brachyantha</name>
    <name type="common">malo sina</name>
    <dbReference type="NCBI Taxonomy" id="4533"/>
    <lineage>
        <taxon>Eukaryota</taxon>
        <taxon>Viridiplantae</taxon>
        <taxon>Streptophyta</taxon>
        <taxon>Embryophyta</taxon>
        <taxon>Tracheophyta</taxon>
        <taxon>Spermatophyta</taxon>
        <taxon>Magnoliopsida</taxon>
        <taxon>Liliopsida</taxon>
        <taxon>Poales</taxon>
        <taxon>Poaceae</taxon>
        <taxon>BOP clade</taxon>
        <taxon>Oryzoideae</taxon>
        <taxon>Oryzeae</taxon>
        <taxon>Oryzinae</taxon>
        <taxon>Oryza</taxon>
    </lineage>
</organism>
<dbReference type="InterPro" id="IPR006689">
    <property type="entry name" value="Small_GTPase_ARF/SAR"/>
</dbReference>
<dbReference type="GO" id="GO:0003924">
    <property type="term" value="F:GTPase activity"/>
    <property type="evidence" value="ECO:0007669"/>
    <property type="project" value="InterPro"/>
</dbReference>
<keyword evidence="2 3" id="KW-0342">GTP-binding</keyword>
<dbReference type="Proteomes" id="UP000006038">
    <property type="component" value="Chromosome 3"/>
</dbReference>
<dbReference type="Gramene" id="OB03G36490.1">
    <property type="protein sequence ID" value="OB03G36490.1"/>
    <property type="gene ID" value="OB03G36490"/>
</dbReference>
<name>J3LRH3_ORYBR</name>
<protein>
    <submittedName>
        <fullName evidence="4">Uncharacterized protein</fullName>
    </submittedName>
</protein>
<dbReference type="Pfam" id="PF00025">
    <property type="entry name" value="Arf"/>
    <property type="match status" value="1"/>
</dbReference>
<keyword evidence="1 3" id="KW-0547">Nucleotide-binding</keyword>
<evidence type="ECO:0000313" key="5">
    <source>
        <dbReference type="Proteomes" id="UP000006038"/>
    </source>
</evidence>
<dbReference type="AlphaFoldDB" id="J3LRH3"/>
<reference evidence="4" key="2">
    <citation type="submission" date="2013-04" db="UniProtKB">
        <authorList>
            <consortium name="EnsemblPlants"/>
        </authorList>
    </citation>
    <scope>IDENTIFICATION</scope>
</reference>
<reference evidence="4" key="1">
    <citation type="journal article" date="2013" name="Nat. Commun.">
        <title>Whole-genome sequencing of Oryza brachyantha reveals mechanisms underlying Oryza genome evolution.</title>
        <authorList>
            <person name="Chen J."/>
            <person name="Huang Q."/>
            <person name="Gao D."/>
            <person name="Wang J."/>
            <person name="Lang Y."/>
            <person name="Liu T."/>
            <person name="Li B."/>
            <person name="Bai Z."/>
            <person name="Luis Goicoechea J."/>
            <person name="Liang C."/>
            <person name="Chen C."/>
            <person name="Zhang W."/>
            <person name="Sun S."/>
            <person name="Liao Y."/>
            <person name="Zhang X."/>
            <person name="Yang L."/>
            <person name="Song C."/>
            <person name="Wang M."/>
            <person name="Shi J."/>
            <person name="Liu G."/>
            <person name="Liu J."/>
            <person name="Zhou H."/>
            <person name="Zhou W."/>
            <person name="Yu Q."/>
            <person name="An N."/>
            <person name="Chen Y."/>
            <person name="Cai Q."/>
            <person name="Wang B."/>
            <person name="Liu B."/>
            <person name="Min J."/>
            <person name="Huang Y."/>
            <person name="Wu H."/>
            <person name="Li Z."/>
            <person name="Zhang Y."/>
            <person name="Yin Y."/>
            <person name="Song W."/>
            <person name="Jiang J."/>
            <person name="Jackson S.A."/>
            <person name="Wing R.A."/>
            <person name="Wang J."/>
            <person name="Chen M."/>
        </authorList>
    </citation>
    <scope>NUCLEOTIDE SEQUENCE [LARGE SCALE GENOMIC DNA]</scope>
    <source>
        <strain evidence="4">cv. IRGC 101232</strain>
    </source>
</reference>
<dbReference type="EnsemblPlants" id="OB03G36490.1">
    <property type="protein sequence ID" value="OB03G36490.1"/>
    <property type="gene ID" value="OB03G36490"/>
</dbReference>
<evidence type="ECO:0000256" key="1">
    <source>
        <dbReference type="ARBA" id="ARBA00022741"/>
    </source>
</evidence>
<dbReference type="STRING" id="4533.J3LRH3"/>
<dbReference type="InterPro" id="IPR044612">
    <property type="entry name" value="ARL2/3"/>
</dbReference>
<proteinExistence type="predicted"/>
<keyword evidence="5" id="KW-1185">Reference proteome</keyword>
<feature type="binding site" evidence="3">
    <location>
        <position position="28"/>
    </location>
    <ligand>
        <name>GTP</name>
        <dbReference type="ChEBI" id="CHEBI:37565"/>
    </ligand>
</feature>
<sequence length="66" mass="7545">MSAIMGSRSSFTLINVKIYILNKWDVGGQKTVRSYWRNYFEQTDRITLTVQTLGDLTIVVLNSTIS</sequence>
<dbReference type="HOGENOM" id="CLU_2835240_0_0_1"/>
<dbReference type="Gene3D" id="3.40.50.300">
    <property type="entry name" value="P-loop containing nucleotide triphosphate hydrolases"/>
    <property type="match status" value="1"/>
</dbReference>
<evidence type="ECO:0000313" key="4">
    <source>
        <dbReference type="EnsemblPlants" id="OB03G36490.1"/>
    </source>
</evidence>
<dbReference type="SUPFAM" id="SSF52540">
    <property type="entry name" value="P-loop containing nucleoside triphosphate hydrolases"/>
    <property type="match status" value="1"/>
</dbReference>
<evidence type="ECO:0000256" key="3">
    <source>
        <dbReference type="PIRSR" id="PIRSR606689-1"/>
    </source>
</evidence>
<dbReference type="PANTHER" id="PTHR45697">
    <property type="entry name" value="ADP-RIBOSYLATION FACTOR-LIKE PROTEIN 2-RELATED"/>
    <property type="match status" value="1"/>
</dbReference>